<dbReference type="Proteomes" id="UP001149163">
    <property type="component" value="Unassembled WGS sequence"/>
</dbReference>
<keyword evidence="3" id="KW-1185">Reference proteome</keyword>
<name>A0A9W9LUZ6_9EURO</name>
<feature type="region of interest" description="Disordered" evidence="1">
    <location>
        <begin position="1"/>
        <end position="22"/>
    </location>
</feature>
<evidence type="ECO:0000313" key="2">
    <source>
        <dbReference type="EMBL" id="KAJ5177080.1"/>
    </source>
</evidence>
<organism evidence="2 3">
    <name type="scientific">Penicillium canariense</name>
    <dbReference type="NCBI Taxonomy" id="189055"/>
    <lineage>
        <taxon>Eukaryota</taxon>
        <taxon>Fungi</taxon>
        <taxon>Dikarya</taxon>
        <taxon>Ascomycota</taxon>
        <taxon>Pezizomycotina</taxon>
        <taxon>Eurotiomycetes</taxon>
        <taxon>Eurotiomycetidae</taxon>
        <taxon>Eurotiales</taxon>
        <taxon>Aspergillaceae</taxon>
        <taxon>Penicillium</taxon>
    </lineage>
</organism>
<evidence type="ECO:0000313" key="3">
    <source>
        <dbReference type="Proteomes" id="UP001149163"/>
    </source>
</evidence>
<proteinExistence type="predicted"/>
<reference evidence="2" key="1">
    <citation type="submission" date="2022-11" db="EMBL/GenBank/DDBJ databases">
        <authorList>
            <person name="Petersen C."/>
        </authorList>
    </citation>
    <scope>NUCLEOTIDE SEQUENCE</scope>
    <source>
        <strain evidence="2">IBT 26290</strain>
    </source>
</reference>
<protein>
    <submittedName>
        <fullName evidence="2">Uncharacterized protein</fullName>
    </submittedName>
</protein>
<dbReference type="AlphaFoldDB" id="A0A9W9LUZ6"/>
<dbReference type="RefSeq" id="XP_056548688.1">
    <property type="nucleotide sequence ID" value="XM_056685082.1"/>
</dbReference>
<comment type="caution">
    <text evidence="2">The sequence shown here is derived from an EMBL/GenBank/DDBJ whole genome shotgun (WGS) entry which is preliminary data.</text>
</comment>
<sequence length="236" mass="27433">MEHTRPPAQFPSVQQLSPRHPHLNALTNSSDMIERFLREDGHRAWGLVIYRSSYQNEAAWDEFMRRLLANTTKLLELGAGPNLLDNLALTVFDDPSKFNNATTAVVRDHFKQWAATMEQEEQGPISDPNHIRITGSQRYRYCIQVTQEALGSALADDREKMGFVYIIQADWKKYSPYENGERFKEEEEAIEGCTLEDVGWMKVPFASLMPVIWRYLRPDCAWEIEYRRPPEMSSYP</sequence>
<dbReference type="EMBL" id="JAPQKN010000001">
    <property type="protein sequence ID" value="KAJ5177080.1"/>
    <property type="molecule type" value="Genomic_DNA"/>
</dbReference>
<dbReference type="GeneID" id="81424258"/>
<gene>
    <name evidence="2" type="ORF">N7482_002957</name>
</gene>
<accession>A0A9W9LUZ6</accession>
<reference evidence="2" key="2">
    <citation type="journal article" date="2023" name="IMA Fungus">
        <title>Comparative genomic study of the Penicillium genus elucidates a diverse pangenome and 15 lateral gene transfer events.</title>
        <authorList>
            <person name="Petersen C."/>
            <person name="Sorensen T."/>
            <person name="Nielsen M.R."/>
            <person name="Sondergaard T.E."/>
            <person name="Sorensen J.L."/>
            <person name="Fitzpatrick D.A."/>
            <person name="Frisvad J.C."/>
            <person name="Nielsen K.L."/>
        </authorList>
    </citation>
    <scope>NUCLEOTIDE SEQUENCE</scope>
    <source>
        <strain evidence="2">IBT 26290</strain>
    </source>
</reference>
<evidence type="ECO:0000256" key="1">
    <source>
        <dbReference type="SAM" id="MobiDB-lite"/>
    </source>
</evidence>
<dbReference type="OrthoDB" id="4424523at2759"/>